<keyword evidence="2" id="KW-1185">Reference proteome</keyword>
<evidence type="ECO:0000313" key="2">
    <source>
        <dbReference type="Proteomes" id="UP000054937"/>
    </source>
</evidence>
<reference evidence="1 2" key="1">
    <citation type="journal article" date="2015" name="Sci. Rep.">
        <title>Genome of the facultative scuticociliatosis pathogen Pseudocohnilembus persalinus provides insight into its virulence through horizontal gene transfer.</title>
        <authorList>
            <person name="Xiong J."/>
            <person name="Wang G."/>
            <person name="Cheng J."/>
            <person name="Tian M."/>
            <person name="Pan X."/>
            <person name="Warren A."/>
            <person name="Jiang C."/>
            <person name="Yuan D."/>
            <person name="Miao W."/>
        </authorList>
    </citation>
    <scope>NUCLEOTIDE SEQUENCE [LARGE SCALE GENOMIC DNA]</scope>
    <source>
        <strain evidence="1">36N120E</strain>
    </source>
</reference>
<evidence type="ECO:0000313" key="1">
    <source>
        <dbReference type="EMBL" id="KRW99130.1"/>
    </source>
</evidence>
<comment type="caution">
    <text evidence="1">The sequence shown here is derived from an EMBL/GenBank/DDBJ whole genome shotgun (WGS) entry which is preliminary data.</text>
</comment>
<dbReference type="EMBL" id="LDAU01000221">
    <property type="protein sequence ID" value="KRW99130.1"/>
    <property type="molecule type" value="Genomic_DNA"/>
</dbReference>
<proteinExistence type="predicted"/>
<protein>
    <submittedName>
        <fullName evidence="1">Uncharacterized protein</fullName>
    </submittedName>
</protein>
<organism evidence="1 2">
    <name type="scientific">Pseudocohnilembus persalinus</name>
    <name type="common">Ciliate</name>
    <dbReference type="NCBI Taxonomy" id="266149"/>
    <lineage>
        <taxon>Eukaryota</taxon>
        <taxon>Sar</taxon>
        <taxon>Alveolata</taxon>
        <taxon>Ciliophora</taxon>
        <taxon>Intramacronucleata</taxon>
        <taxon>Oligohymenophorea</taxon>
        <taxon>Scuticociliatia</taxon>
        <taxon>Philasterida</taxon>
        <taxon>Pseudocohnilembidae</taxon>
        <taxon>Pseudocohnilembus</taxon>
    </lineage>
</organism>
<sequence>MIQVSFKIGNALLQLEKDTIQQVDSILDSKHYSIEKKQFDQHQTVILNYKVPNKETARQLIYKHNLEYTGVQQIHIEEKVNGIEYRGMQLFNKLVLECQGNISLRELFIYIFDNFGDVFRIKCLPGNQKQVEVIFRHVKDYKYFLLYLKANLHNMKNDIYFEINSKIITIIEYSETSLNIEKPENQAISENQLDFIN</sequence>
<dbReference type="Proteomes" id="UP000054937">
    <property type="component" value="Unassembled WGS sequence"/>
</dbReference>
<name>A0A0V0QAF6_PSEPJ</name>
<dbReference type="InParanoid" id="A0A0V0QAF6"/>
<accession>A0A0V0QAF6</accession>
<dbReference type="AlphaFoldDB" id="A0A0V0QAF6"/>
<gene>
    <name evidence="1" type="ORF">PPERSA_02962</name>
</gene>